<dbReference type="Pfam" id="PF02518">
    <property type="entry name" value="HATPase_c"/>
    <property type="match status" value="1"/>
</dbReference>
<dbReference type="PROSITE" id="PS50109">
    <property type="entry name" value="HIS_KIN"/>
    <property type="match status" value="1"/>
</dbReference>
<dbReference type="Pfam" id="PF08447">
    <property type="entry name" value="PAS_3"/>
    <property type="match status" value="2"/>
</dbReference>
<dbReference type="EMBL" id="QXED01000006">
    <property type="protein sequence ID" value="RIV20424.1"/>
    <property type="molecule type" value="Genomic_DNA"/>
</dbReference>
<dbReference type="SMART" id="SM00387">
    <property type="entry name" value="HATPase_c"/>
    <property type="match status" value="1"/>
</dbReference>
<dbReference type="Pfam" id="PF00989">
    <property type="entry name" value="PAS"/>
    <property type="match status" value="1"/>
</dbReference>
<dbReference type="PROSITE" id="PS50112">
    <property type="entry name" value="PAS"/>
    <property type="match status" value="1"/>
</dbReference>
<dbReference type="CDD" id="cd00130">
    <property type="entry name" value="PAS"/>
    <property type="match status" value="3"/>
</dbReference>
<dbReference type="PANTHER" id="PTHR43304:SF1">
    <property type="entry name" value="PAC DOMAIN-CONTAINING PROTEIN"/>
    <property type="match status" value="1"/>
</dbReference>
<dbReference type="EC" id="2.7.13.3" evidence="2"/>
<feature type="domain" description="PAC" evidence="8">
    <location>
        <begin position="753"/>
        <end position="805"/>
    </location>
</feature>
<dbReference type="InterPro" id="IPR013656">
    <property type="entry name" value="PAS_4"/>
</dbReference>
<evidence type="ECO:0000313" key="10">
    <source>
        <dbReference type="Proteomes" id="UP000283523"/>
    </source>
</evidence>
<dbReference type="AlphaFoldDB" id="A0A418M436"/>
<evidence type="ECO:0000256" key="1">
    <source>
        <dbReference type="ARBA" id="ARBA00000085"/>
    </source>
</evidence>
<dbReference type="SMART" id="SM00091">
    <property type="entry name" value="PAS"/>
    <property type="match status" value="6"/>
</dbReference>
<dbReference type="SUPFAM" id="SSF55874">
    <property type="entry name" value="ATPase domain of HSP90 chaperone/DNA topoisomerase II/histidine kinase"/>
    <property type="match status" value="1"/>
</dbReference>
<dbReference type="InterPro" id="IPR013655">
    <property type="entry name" value="PAS_fold_3"/>
</dbReference>
<dbReference type="GO" id="GO:0000155">
    <property type="term" value="F:phosphorelay sensor kinase activity"/>
    <property type="evidence" value="ECO:0007669"/>
    <property type="project" value="InterPro"/>
</dbReference>
<feature type="domain" description="PAS" evidence="7">
    <location>
        <begin position="292"/>
        <end position="363"/>
    </location>
</feature>
<dbReference type="Gene3D" id="1.10.287.130">
    <property type="match status" value="1"/>
</dbReference>
<evidence type="ECO:0000256" key="5">
    <source>
        <dbReference type="ARBA" id="ARBA00022777"/>
    </source>
</evidence>
<evidence type="ECO:0000256" key="3">
    <source>
        <dbReference type="ARBA" id="ARBA00022553"/>
    </source>
</evidence>
<dbReference type="InterPro" id="IPR036890">
    <property type="entry name" value="HATPase_C_sf"/>
</dbReference>
<name>A0A418M436_9BACT</name>
<feature type="domain" description="PAC" evidence="8">
    <location>
        <begin position="628"/>
        <end position="681"/>
    </location>
</feature>
<dbReference type="InterPro" id="IPR000014">
    <property type="entry name" value="PAS"/>
</dbReference>
<dbReference type="InterPro" id="IPR000700">
    <property type="entry name" value="PAS-assoc_C"/>
</dbReference>
<dbReference type="InterPro" id="IPR035965">
    <property type="entry name" value="PAS-like_dom_sf"/>
</dbReference>
<dbReference type="Gene3D" id="3.30.450.20">
    <property type="entry name" value="PAS domain"/>
    <property type="match status" value="7"/>
</dbReference>
<feature type="domain" description="PAC" evidence="8">
    <location>
        <begin position="874"/>
        <end position="927"/>
    </location>
</feature>
<evidence type="ECO:0000259" key="6">
    <source>
        <dbReference type="PROSITE" id="PS50109"/>
    </source>
</evidence>
<dbReference type="CDD" id="cd00082">
    <property type="entry name" value="HisKA"/>
    <property type="match status" value="1"/>
</dbReference>
<dbReference type="Pfam" id="PF13426">
    <property type="entry name" value="PAS_9"/>
    <property type="match status" value="1"/>
</dbReference>
<dbReference type="InterPro" id="IPR005467">
    <property type="entry name" value="His_kinase_dom"/>
</dbReference>
<dbReference type="SUPFAM" id="SSF47384">
    <property type="entry name" value="Homodimeric domain of signal transducing histidine kinase"/>
    <property type="match status" value="1"/>
</dbReference>
<dbReference type="SMART" id="SM00086">
    <property type="entry name" value="PAC"/>
    <property type="match status" value="5"/>
</dbReference>
<dbReference type="Gene3D" id="2.10.70.100">
    <property type="match status" value="1"/>
</dbReference>
<dbReference type="PRINTS" id="PR00344">
    <property type="entry name" value="BCTRLSENSOR"/>
</dbReference>
<accession>A0A418M436</accession>
<dbReference type="InterPro" id="IPR003661">
    <property type="entry name" value="HisK_dim/P_dom"/>
</dbReference>
<evidence type="ECO:0000259" key="8">
    <source>
        <dbReference type="PROSITE" id="PS50113"/>
    </source>
</evidence>
<proteinExistence type="predicted"/>
<feature type="domain" description="PAC" evidence="8">
    <location>
        <begin position="497"/>
        <end position="550"/>
    </location>
</feature>
<dbReference type="InterPro" id="IPR013767">
    <property type="entry name" value="PAS_fold"/>
</dbReference>
<dbReference type="NCBIfam" id="TIGR00229">
    <property type="entry name" value="sensory_box"/>
    <property type="match status" value="5"/>
</dbReference>
<evidence type="ECO:0000256" key="2">
    <source>
        <dbReference type="ARBA" id="ARBA00012438"/>
    </source>
</evidence>
<evidence type="ECO:0000256" key="4">
    <source>
        <dbReference type="ARBA" id="ARBA00022679"/>
    </source>
</evidence>
<keyword evidence="4" id="KW-0808">Transferase</keyword>
<sequence length="1175" mass="133992">MHPSDTQHSFSYFESDRGMVQQIQTFDWSVTSLGPTRVWPRSLLTTVDTLLSADYPICLFWGSEYTFLYNDAFALLTDRAERELCIDAAAVWPTLWATVKPQVDAILSGSTAGRLTNIPIPMNKAGRSQPAYWDLSFGRVKEKEAIGGVLLTLLDTTQQVLTHDSLEQLHFSLDSCELGTWDLNPDTLRFSCNQKTKEILGLPQIDNNSLQAALNEIITAPDRLNVQEALQQALRPSSGGHYDVTYTIVNPLTSETRIIRSRGKAYFDRDGKPIRFNGTNQDITSEEQFRGRQEKLQQLVENAKDFMGMATIGGQMTYMNAAARALVGLTPEQDLTQIQIKDFYSPDQFQVVKEVIIPALENDGYWSGIVRIRHFQTGEEIPCYGNYALVHDTVTGKVISRAVTLRDLRPELVARKELEDSEKRFRNLVQEAPVATAIYVGRDMKIQWANDAMISLWGKDKSVIGKTVREALPELEDQPFHGLLEQVYTSGKMYQATEDQGDLVVDNVLQTFYFNFSYKPLRDTEGNVYGILNMAIDVTEQVKTKRRLEESEKNFRNLIMQAPVGICLLTGDNFLIELANDQYMELVGKKLDGYQYRSIWDLLPEAKEQGFPALLEQVKQTGKPYFGHEQEVILLRNNRPETLFINFVYEPLLDENGKTHSVLVIAIDITQQVTSRQLIKEAADRARLAVESGKLGTYEVDVQTQHVIPSPRFNDLFDVDGAAGQPDYVSRIHPDDLLQRKSAHEKALETGLLTYECRINRRDGTQNWLQIFGQYYFNEEQQPTKIIGIVQDITQQKLADEEREKFLSISHYSRDFIGMCDMQMKTLFVNKAGVDMLGMEGNVLEISLWDCFFPEDHAYLRDHFFPLVKQKGHGEVEIRFRHFKTNQPHWVIYSVFIIHDSKGEPAVMATISRDITERKTMEAELERRVKERTSELERLNEELQQFTFVSSHDLKEPLRKIQLFAGLAQQEVGQVDTPLVNYLEKVKLSANRMSGLLTDLLNYSTLANPERTVEDIDLNEVVRDIEDDNELLIQEKNAVLRTNRLPTVQGVPFQLKQLFYNLVNNALKFSKSGVSVQIQIIAAELTPDEKRAMQLPETDTYFRINVIDNGIGFRQEFAEKIFVAFQRLNDKKLYSGNGIGLSICKKIVENHKGKLTVRSAVGQGTVFTLLLPRKQ</sequence>
<evidence type="ECO:0000313" key="9">
    <source>
        <dbReference type="EMBL" id="RIV20424.1"/>
    </source>
</evidence>
<dbReference type="PROSITE" id="PS50113">
    <property type="entry name" value="PAC"/>
    <property type="match status" value="4"/>
</dbReference>
<dbReference type="Gene3D" id="3.30.565.10">
    <property type="entry name" value="Histidine kinase-like ATPase, C-terminal domain"/>
    <property type="match status" value="1"/>
</dbReference>
<dbReference type="SUPFAM" id="SSF55785">
    <property type="entry name" value="PYP-like sensor domain (PAS domain)"/>
    <property type="match status" value="6"/>
</dbReference>
<dbReference type="OrthoDB" id="9766459at2"/>
<dbReference type="PANTHER" id="PTHR43304">
    <property type="entry name" value="PHYTOCHROME-LIKE PROTEIN CPH1"/>
    <property type="match status" value="1"/>
</dbReference>
<dbReference type="InterPro" id="IPR001610">
    <property type="entry name" value="PAC"/>
</dbReference>
<gene>
    <name evidence="9" type="ORF">DYU11_20465</name>
</gene>
<dbReference type="GO" id="GO:0006355">
    <property type="term" value="P:regulation of DNA-templated transcription"/>
    <property type="evidence" value="ECO:0007669"/>
    <property type="project" value="InterPro"/>
</dbReference>
<dbReference type="InterPro" id="IPR036097">
    <property type="entry name" value="HisK_dim/P_sf"/>
</dbReference>
<keyword evidence="5" id="KW-0418">Kinase</keyword>
<keyword evidence="10" id="KW-1185">Reference proteome</keyword>
<reference evidence="9 10" key="1">
    <citation type="submission" date="2018-08" db="EMBL/GenBank/DDBJ databases">
        <title>Fibrisoma montanum sp. nov., isolated from Danxia mountain soil.</title>
        <authorList>
            <person name="Huang Y."/>
        </authorList>
    </citation>
    <scope>NUCLEOTIDE SEQUENCE [LARGE SCALE GENOMIC DNA]</scope>
    <source>
        <strain evidence="9 10">HYT19</strain>
    </source>
</reference>
<comment type="caution">
    <text evidence="9">The sequence shown here is derived from an EMBL/GenBank/DDBJ whole genome shotgun (WGS) entry which is preliminary data.</text>
</comment>
<feature type="domain" description="Histidine kinase" evidence="6">
    <location>
        <begin position="949"/>
        <end position="1175"/>
    </location>
</feature>
<protein>
    <recommendedName>
        <fullName evidence="2">histidine kinase</fullName>
        <ecNumber evidence="2">2.7.13.3</ecNumber>
    </recommendedName>
</protein>
<keyword evidence="3" id="KW-0597">Phosphoprotein</keyword>
<dbReference type="Pfam" id="PF08448">
    <property type="entry name" value="PAS_4"/>
    <property type="match status" value="2"/>
</dbReference>
<evidence type="ECO:0000259" key="7">
    <source>
        <dbReference type="PROSITE" id="PS50112"/>
    </source>
</evidence>
<dbReference type="SMART" id="SM00388">
    <property type="entry name" value="HisKA"/>
    <property type="match status" value="1"/>
</dbReference>
<organism evidence="9 10">
    <name type="scientific">Fibrisoma montanum</name>
    <dbReference type="NCBI Taxonomy" id="2305895"/>
    <lineage>
        <taxon>Bacteria</taxon>
        <taxon>Pseudomonadati</taxon>
        <taxon>Bacteroidota</taxon>
        <taxon>Cytophagia</taxon>
        <taxon>Cytophagales</taxon>
        <taxon>Spirosomataceae</taxon>
        <taxon>Fibrisoma</taxon>
    </lineage>
</organism>
<dbReference type="RefSeq" id="WP_119669591.1">
    <property type="nucleotide sequence ID" value="NZ_QXED01000006.1"/>
</dbReference>
<comment type="catalytic activity">
    <reaction evidence="1">
        <text>ATP + protein L-histidine = ADP + protein N-phospho-L-histidine.</text>
        <dbReference type="EC" id="2.7.13.3"/>
    </reaction>
</comment>
<dbReference type="InterPro" id="IPR003594">
    <property type="entry name" value="HATPase_dom"/>
</dbReference>
<dbReference type="Pfam" id="PF00512">
    <property type="entry name" value="HisKA"/>
    <property type="match status" value="1"/>
</dbReference>
<dbReference type="InterPro" id="IPR052162">
    <property type="entry name" value="Sensor_kinase/Photoreceptor"/>
</dbReference>
<dbReference type="InterPro" id="IPR004358">
    <property type="entry name" value="Sig_transdc_His_kin-like_C"/>
</dbReference>
<dbReference type="Proteomes" id="UP000283523">
    <property type="component" value="Unassembled WGS sequence"/>
</dbReference>